<dbReference type="Proteomes" id="UP000704529">
    <property type="component" value="Unassembled WGS sequence"/>
</dbReference>
<sequence length="57" mass="5975">MAKGKLPSPPGTRSSAGARPFSPFVWIASIDTISDPDTLLVRGEAMLASLWMVSLSG</sequence>
<protein>
    <submittedName>
        <fullName evidence="1">Uncharacterized protein</fullName>
    </submittedName>
</protein>
<evidence type="ECO:0000313" key="1">
    <source>
        <dbReference type="EMBL" id="MBN3557092.1"/>
    </source>
</evidence>
<reference evidence="1" key="1">
    <citation type="submission" date="2021-01" db="EMBL/GenBank/DDBJ databases">
        <title>Genome Sequencing of Type Strains.</title>
        <authorList>
            <person name="Lemaire J.F."/>
            <person name="Inderbitzin P."/>
            <person name="Collins S.B."/>
            <person name="Wespe N."/>
            <person name="Knight-Connoni V."/>
        </authorList>
    </citation>
    <scope>NUCLEOTIDE SEQUENCE</scope>
    <source>
        <strain evidence="1">DSM 14562</strain>
    </source>
</reference>
<accession>A0AA40ZWW5</accession>
<name>A0AA40ZWW5_9SPHN</name>
<organism evidence="1 2">
    <name type="scientific">Sphingomonas yabuuchiae</name>
    <dbReference type="NCBI Taxonomy" id="172044"/>
    <lineage>
        <taxon>Bacteria</taxon>
        <taxon>Pseudomonadati</taxon>
        <taxon>Pseudomonadota</taxon>
        <taxon>Alphaproteobacteria</taxon>
        <taxon>Sphingomonadales</taxon>
        <taxon>Sphingomonadaceae</taxon>
        <taxon>Sphingomonas</taxon>
    </lineage>
</organism>
<proteinExistence type="predicted"/>
<dbReference type="AlphaFoldDB" id="A0AA40ZWW5"/>
<comment type="caution">
    <text evidence="1">The sequence shown here is derived from an EMBL/GenBank/DDBJ whole genome shotgun (WGS) entry which is preliminary data.</text>
</comment>
<dbReference type="RefSeq" id="WP_184106928.1">
    <property type="nucleotide sequence ID" value="NZ_JACHNX010000034.1"/>
</dbReference>
<gene>
    <name evidence="1" type="ORF">JYA60_02455</name>
</gene>
<evidence type="ECO:0000313" key="2">
    <source>
        <dbReference type="Proteomes" id="UP000704529"/>
    </source>
</evidence>
<dbReference type="EMBL" id="JAFHKU010000102">
    <property type="protein sequence ID" value="MBN3557092.1"/>
    <property type="molecule type" value="Genomic_DNA"/>
</dbReference>